<evidence type="ECO:0000256" key="1">
    <source>
        <dbReference type="ARBA" id="ARBA00009986"/>
    </source>
</evidence>
<dbReference type="EMBL" id="LGEM01000015">
    <property type="protein sequence ID" value="KUP98143.1"/>
    <property type="molecule type" value="Genomic_DNA"/>
</dbReference>
<comment type="caution">
    <text evidence="6">The sequence shown here is derived from an EMBL/GenBank/DDBJ whole genome shotgun (WGS) entry which is preliminary data.</text>
</comment>
<proteinExistence type="inferred from homology"/>
<dbReference type="FunFam" id="3.40.309.10:FF:000012">
    <property type="entry name" value="Betaine aldehyde dehydrogenase"/>
    <property type="match status" value="1"/>
</dbReference>
<dbReference type="RefSeq" id="WP_068756091.1">
    <property type="nucleotide sequence ID" value="NZ_KQ950182.1"/>
</dbReference>
<evidence type="ECO:0000313" key="7">
    <source>
        <dbReference type="Proteomes" id="UP000074382"/>
    </source>
</evidence>
<dbReference type="OrthoDB" id="3802174at2"/>
<name>A0A147KLL5_THECS</name>
<dbReference type="AlphaFoldDB" id="A0A147KLL5"/>
<keyword evidence="2 4" id="KW-0560">Oxidoreductase</keyword>
<dbReference type="PROSITE" id="PS00687">
    <property type="entry name" value="ALDEHYDE_DEHYDR_GLU"/>
    <property type="match status" value="1"/>
</dbReference>
<organism evidence="6 7">
    <name type="scientific">Thermobifida cellulosilytica TB100</name>
    <dbReference type="NCBI Taxonomy" id="665004"/>
    <lineage>
        <taxon>Bacteria</taxon>
        <taxon>Bacillati</taxon>
        <taxon>Actinomycetota</taxon>
        <taxon>Actinomycetes</taxon>
        <taxon>Streptosporangiales</taxon>
        <taxon>Nocardiopsidaceae</taxon>
        <taxon>Thermobifida</taxon>
    </lineage>
</organism>
<dbReference type="PANTHER" id="PTHR11699">
    <property type="entry name" value="ALDEHYDE DEHYDROGENASE-RELATED"/>
    <property type="match status" value="1"/>
</dbReference>
<dbReference type="InterPro" id="IPR029510">
    <property type="entry name" value="Ald_DH_CS_GLU"/>
</dbReference>
<gene>
    <name evidence="6" type="ORF">AC529_03105</name>
</gene>
<sequence>MAETNSEIQQRKPIEHTRLFIDGKWTDAVDSGEIPVVNPATGDVFVSVAEAREADVDRAVAAARKAFDSGPWPRMKPNERARILWRLAELIERDAEELARLTTLENGKPYAQSMRIDVGGSVKAFQYFSGWATKITGETISLSTPGEYHAYTEREPLGVCALIVPWNYPLSNAAWKAGPALAAGNTCVLKPAEATPLTALRLAQLAIEAGVPEGVFNVLPGYGPTAGAALSAHPDVDKVSFTGSTQTGRAIASASLGNFKRVTLELGGKSPNIIFADADIDAAATGAAAAIFSNMGEQCVAGSRLYVEESVFDEVVARVSEIGSAMRIGDGFDPETEVGPLVSEEHLKRVVGYLESGVEQGATVASGGRRVGDKGFYLQPTVFTDVTPEMRIVREEIFGPVVVAAPFREVDEVVEAANDSPYGLAAGVWTRDVSRAHRMSRALRAGVVWVNCYGVFDTALPFGGFKQSGWGREMGYEVMRHYTEGKSTVVKLA</sequence>
<evidence type="ECO:0000259" key="5">
    <source>
        <dbReference type="Pfam" id="PF00171"/>
    </source>
</evidence>
<comment type="similarity">
    <text evidence="1 4">Belongs to the aldehyde dehydrogenase family.</text>
</comment>
<protein>
    <submittedName>
        <fullName evidence="6">Betaine-aldehyde dehydrogenase</fullName>
    </submittedName>
</protein>
<dbReference type="Gene3D" id="3.40.309.10">
    <property type="entry name" value="Aldehyde Dehydrogenase, Chain A, domain 2"/>
    <property type="match status" value="1"/>
</dbReference>
<keyword evidence="7" id="KW-1185">Reference proteome</keyword>
<dbReference type="InterPro" id="IPR016160">
    <property type="entry name" value="Ald_DH_CS_CYS"/>
</dbReference>
<reference evidence="7" key="1">
    <citation type="journal article" date="2017" name="Acta Aliment.">
        <title>Plant polysaccharide degrading enzyme system of Thermpbifida cellulosilytica TB100 revealed by de novo genome project data.</title>
        <authorList>
            <person name="Toth A."/>
            <person name="Baka E."/>
            <person name="Luzics S."/>
            <person name="Bata-Vidacs I."/>
            <person name="Nagy I."/>
            <person name="Balint B."/>
            <person name="Herceg R."/>
            <person name="Olasz F."/>
            <person name="Wilk T."/>
            <person name="Nagy T."/>
            <person name="Kriszt B."/>
            <person name="Nagy I."/>
            <person name="Kukolya J."/>
        </authorList>
    </citation>
    <scope>NUCLEOTIDE SEQUENCE [LARGE SCALE GENOMIC DNA]</scope>
    <source>
        <strain evidence="7">TB100</strain>
    </source>
</reference>
<evidence type="ECO:0000256" key="2">
    <source>
        <dbReference type="ARBA" id="ARBA00023002"/>
    </source>
</evidence>
<dbReference type="InterPro" id="IPR016161">
    <property type="entry name" value="Ald_DH/histidinol_DH"/>
</dbReference>
<dbReference type="Pfam" id="PF00171">
    <property type="entry name" value="Aldedh"/>
    <property type="match status" value="1"/>
</dbReference>
<feature type="domain" description="Aldehyde dehydrogenase" evidence="5">
    <location>
        <begin position="25"/>
        <end position="487"/>
    </location>
</feature>
<evidence type="ECO:0000313" key="6">
    <source>
        <dbReference type="EMBL" id="KUP98143.1"/>
    </source>
</evidence>
<dbReference type="Proteomes" id="UP000074382">
    <property type="component" value="Unassembled WGS sequence"/>
</dbReference>
<dbReference type="FunFam" id="3.40.605.10:FF:000007">
    <property type="entry name" value="NAD/NADP-dependent betaine aldehyde dehydrogenase"/>
    <property type="match status" value="1"/>
</dbReference>
<dbReference type="PROSITE" id="PS00070">
    <property type="entry name" value="ALDEHYDE_DEHYDR_CYS"/>
    <property type="match status" value="1"/>
</dbReference>
<dbReference type="GO" id="GO:0016620">
    <property type="term" value="F:oxidoreductase activity, acting on the aldehyde or oxo group of donors, NAD or NADP as acceptor"/>
    <property type="evidence" value="ECO:0007669"/>
    <property type="project" value="InterPro"/>
</dbReference>
<dbReference type="InterPro" id="IPR016162">
    <property type="entry name" value="Ald_DH_N"/>
</dbReference>
<accession>A0A147KLL5</accession>
<dbReference type="InterPro" id="IPR016163">
    <property type="entry name" value="Ald_DH_C"/>
</dbReference>
<dbReference type="STRING" id="665004.AC529_03105"/>
<dbReference type="InterPro" id="IPR015590">
    <property type="entry name" value="Aldehyde_DH_dom"/>
</dbReference>
<dbReference type="SUPFAM" id="SSF53720">
    <property type="entry name" value="ALDH-like"/>
    <property type="match status" value="1"/>
</dbReference>
<dbReference type="PATRIC" id="fig|665004.4.peg.2276"/>
<evidence type="ECO:0000256" key="3">
    <source>
        <dbReference type="PROSITE-ProRule" id="PRU10007"/>
    </source>
</evidence>
<dbReference type="Gene3D" id="3.40.605.10">
    <property type="entry name" value="Aldehyde Dehydrogenase, Chain A, domain 1"/>
    <property type="match status" value="1"/>
</dbReference>
<feature type="active site" evidence="3">
    <location>
        <position position="265"/>
    </location>
</feature>
<evidence type="ECO:0000256" key="4">
    <source>
        <dbReference type="RuleBase" id="RU003345"/>
    </source>
</evidence>